<accession>A0A4Y2PW03</accession>
<proteinExistence type="predicted"/>
<name>A0A4Y2PW03_ARAVE</name>
<organism evidence="1 2">
    <name type="scientific">Araneus ventricosus</name>
    <name type="common">Orbweaver spider</name>
    <name type="synonym">Epeira ventricosa</name>
    <dbReference type="NCBI Taxonomy" id="182803"/>
    <lineage>
        <taxon>Eukaryota</taxon>
        <taxon>Metazoa</taxon>
        <taxon>Ecdysozoa</taxon>
        <taxon>Arthropoda</taxon>
        <taxon>Chelicerata</taxon>
        <taxon>Arachnida</taxon>
        <taxon>Araneae</taxon>
        <taxon>Araneomorphae</taxon>
        <taxon>Entelegynae</taxon>
        <taxon>Araneoidea</taxon>
        <taxon>Araneidae</taxon>
        <taxon>Araneus</taxon>
    </lineage>
</organism>
<dbReference type="SUPFAM" id="SSF57756">
    <property type="entry name" value="Retrovirus zinc finger-like domains"/>
    <property type="match status" value="1"/>
</dbReference>
<keyword evidence="2" id="KW-1185">Reference proteome</keyword>
<dbReference type="InterPro" id="IPR036875">
    <property type="entry name" value="Znf_CCHC_sf"/>
</dbReference>
<dbReference type="GO" id="GO:0008270">
    <property type="term" value="F:zinc ion binding"/>
    <property type="evidence" value="ECO:0007669"/>
    <property type="project" value="InterPro"/>
</dbReference>
<gene>
    <name evidence="1" type="ORF">AVEN_204335_1</name>
</gene>
<evidence type="ECO:0000313" key="2">
    <source>
        <dbReference type="Proteomes" id="UP000499080"/>
    </source>
</evidence>
<sequence length="392" mass="43615">MRSSCRSVCFLLLMDSKLPPRVGRAWRPIRRRYISVPGVSIGRYPIHLVGLLKGIKRRGHSLGLALRVVTGPGGHPKHIGSDYHQGQLRVLEYPKPVAAFPCWAPWWAAVGPQSISMSYGQKKSGPFSGQHIVPNSSIANIFPTYFLIKRNSTNNETFHSLSPFLVEKAITSNIGEVKSTKKLRSGDLLIEILSRKQSEQIMKIKTFSNISVTVSPSSESLNSSKGVISCGELLNVPLESFLKNCKVRGSAKLPEYIKAGYMRLAVRLYIPNPLRCFKCQRFGHSKTSYRGTLTCARCAEMGHDSSQCTSAEKCVNCKEAHTSFSRKCSAWKLEKEIIATKIKKQIFYPEARKLVKSQTPASTTSYSSIVKNPCTTVCSRNNLGDITYVHNK</sequence>
<dbReference type="Proteomes" id="UP000499080">
    <property type="component" value="Unassembled WGS sequence"/>
</dbReference>
<evidence type="ECO:0000313" key="1">
    <source>
        <dbReference type="EMBL" id="GBN55053.1"/>
    </source>
</evidence>
<reference evidence="1 2" key="1">
    <citation type="journal article" date="2019" name="Sci. Rep.">
        <title>Orb-weaving spider Araneus ventricosus genome elucidates the spidroin gene catalogue.</title>
        <authorList>
            <person name="Kono N."/>
            <person name="Nakamura H."/>
            <person name="Ohtoshi R."/>
            <person name="Moran D.A.P."/>
            <person name="Shinohara A."/>
            <person name="Yoshida Y."/>
            <person name="Fujiwara M."/>
            <person name="Mori M."/>
            <person name="Tomita M."/>
            <person name="Arakawa K."/>
        </authorList>
    </citation>
    <scope>NUCLEOTIDE SEQUENCE [LARGE SCALE GENOMIC DNA]</scope>
</reference>
<dbReference type="GO" id="GO:0003676">
    <property type="term" value="F:nucleic acid binding"/>
    <property type="evidence" value="ECO:0007669"/>
    <property type="project" value="InterPro"/>
</dbReference>
<dbReference type="EMBL" id="BGPR01012209">
    <property type="protein sequence ID" value="GBN55053.1"/>
    <property type="molecule type" value="Genomic_DNA"/>
</dbReference>
<protein>
    <recommendedName>
        <fullName evidence="3">CCHC-type domain-containing protein</fullName>
    </recommendedName>
</protein>
<dbReference type="OrthoDB" id="3039988at2759"/>
<evidence type="ECO:0008006" key="3">
    <source>
        <dbReference type="Google" id="ProtNLM"/>
    </source>
</evidence>
<comment type="caution">
    <text evidence="1">The sequence shown here is derived from an EMBL/GenBank/DDBJ whole genome shotgun (WGS) entry which is preliminary data.</text>
</comment>
<dbReference type="AlphaFoldDB" id="A0A4Y2PW03"/>